<dbReference type="InterPro" id="IPR001680">
    <property type="entry name" value="WD40_rpt"/>
</dbReference>
<feature type="repeat" description="WD" evidence="7">
    <location>
        <begin position="135"/>
        <end position="170"/>
    </location>
</feature>
<keyword evidence="4 7" id="KW-0853">WD repeat</keyword>
<dbReference type="EMBL" id="JANBPY010003101">
    <property type="protein sequence ID" value="KAJ1952726.1"/>
    <property type="molecule type" value="Genomic_DNA"/>
</dbReference>
<feature type="region of interest" description="Disordered" evidence="8">
    <location>
        <begin position="1"/>
        <end position="25"/>
    </location>
</feature>
<dbReference type="InterPro" id="IPR019775">
    <property type="entry name" value="WD40_repeat_CS"/>
</dbReference>
<dbReference type="GO" id="GO:0003682">
    <property type="term" value="F:chromatin binding"/>
    <property type="evidence" value="ECO:0007669"/>
    <property type="project" value="TreeGrafter"/>
</dbReference>
<gene>
    <name evidence="9" type="ORF">IWQ62_006160</name>
</gene>
<dbReference type="Pfam" id="PF00400">
    <property type="entry name" value="WD40"/>
    <property type="match status" value="3"/>
</dbReference>
<dbReference type="Proteomes" id="UP001150925">
    <property type="component" value="Unassembled WGS sequence"/>
</dbReference>
<evidence type="ECO:0000313" key="9">
    <source>
        <dbReference type="EMBL" id="KAJ1952726.1"/>
    </source>
</evidence>
<organism evidence="9 10">
    <name type="scientific">Dispira parvispora</name>
    <dbReference type="NCBI Taxonomy" id="1520584"/>
    <lineage>
        <taxon>Eukaryota</taxon>
        <taxon>Fungi</taxon>
        <taxon>Fungi incertae sedis</taxon>
        <taxon>Zoopagomycota</taxon>
        <taxon>Kickxellomycotina</taxon>
        <taxon>Dimargaritomycetes</taxon>
        <taxon>Dimargaritales</taxon>
        <taxon>Dimargaritaceae</taxon>
        <taxon>Dispira</taxon>
    </lineage>
</organism>
<dbReference type="SUPFAM" id="SSF50978">
    <property type="entry name" value="WD40 repeat-like"/>
    <property type="match status" value="1"/>
</dbReference>
<comment type="subcellular location">
    <subcellularLocation>
        <location evidence="1">Nucleus</location>
    </subcellularLocation>
</comment>
<evidence type="ECO:0000256" key="4">
    <source>
        <dbReference type="ARBA" id="ARBA00022574"/>
    </source>
</evidence>
<evidence type="ECO:0000256" key="8">
    <source>
        <dbReference type="SAM" id="MobiDB-lite"/>
    </source>
</evidence>
<dbReference type="GO" id="GO:0048188">
    <property type="term" value="C:Set1C/COMPASS complex"/>
    <property type="evidence" value="ECO:0007669"/>
    <property type="project" value="TreeGrafter"/>
</dbReference>
<comment type="similarity">
    <text evidence="2">Belongs to the WD repeat SWD2 family.</text>
</comment>
<dbReference type="PRINTS" id="PR00320">
    <property type="entry name" value="GPROTEINBRPT"/>
</dbReference>
<evidence type="ECO:0000256" key="7">
    <source>
        <dbReference type="PROSITE-ProRule" id="PRU00221"/>
    </source>
</evidence>
<dbReference type="GO" id="GO:0006353">
    <property type="term" value="P:DNA-templated transcription termination"/>
    <property type="evidence" value="ECO:0007669"/>
    <property type="project" value="UniProtKB-KW"/>
</dbReference>
<name>A0A9W8AP28_9FUNG</name>
<sequence length="364" mass="40221">MAMLDSTTGASTPNNAEPQPDSPEFENAVDAVPITLSVLQSMRVAKVFHNHQEPITSLAFDSAGEVCITTSTDDSLQLYDCRYGRLQKTLYSKKYGADLARFTHHPNNIVYASAKGDDHALRYLSVHDNQYLMYFMGHERRVVSLSMSPTDDLLLSASLDQTVRLWDLRSPNCQGLMHLPPLPSSPCVDFDPCGVAFGVGIGHLGLVRLYDVKNMDKGPFTTFRLADTLQQLGFSHPLPGWTGIRFSPDGKRMLLITPTESHLVIDAYTGDILYRLVGHVPLTESRGEEASFSPDGEFIVSGSQDGTIHLWKLDQVSPSECVTLQPVCSLEGHLDPSRIVGFNPRYMMLASGSVDLAFWEPEDL</sequence>
<dbReference type="PROSITE" id="PS50082">
    <property type="entry name" value="WD_REPEATS_2"/>
    <property type="match status" value="3"/>
</dbReference>
<feature type="non-terminal residue" evidence="9">
    <location>
        <position position="1"/>
    </location>
</feature>
<dbReference type="PROSITE" id="PS50294">
    <property type="entry name" value="WD_REPEATS_REGION"/>
    <property type="match status" value="2"/>
</dbReference>
<feature type="repeat" description="WD" evidence="7">
    <location>
        <begin position="291"/>
        <end position="314"/>
    </location>
</feature>
<evidence type="ECO:0000256" key="6">
    <source>
        <dbReference type="ARBA" id="ARBA00023242"/>
    </source>
</evidence>
<dbReference type="PANTHER" id="PTHR19861">
    <property type="entry name" value="WD40 REPEAT PROTEIN SWD2"/>
    <property type="match status" value="1"/>
</dbReference>
<dbReference type="PROSITE" id="PS00678">
    <property type="entry name" value="WD_REPEATS_1"/>
    <property type="match status" value="1"/>
</dbReference>
<keyword evidence="5" id="KW-0677">Repeat</keyword>
<evidence type="ECO:0000256" key="1">
    <source>
        <dbReference type="ARBA" id="ARBA00004123"/>
    </source>
</evidence>
<dbReference type="SMART" id="SM00320">
    <property type="entry name" value="WD40"/>
    <property type="match status" value="4"/>
</dbReference>
<proteinExistence type="inferred from homology"/>
<reference evidence="9" key="1">
    <citation type="submission" date="2022-07" db="EMBL/GenBank/DDBJ databases">
        <title>Phylogenomic reconstructions and comparative analyses of Kickxellomycotina fungi.</title>
        <authorList>
            <person name="Reynolds N.K."/>
            <person name="Stajich J.E."/>
            <person name="Barry K."/>
            <person name="Grigoriev I.V."/>
            <person name="Crous P."/>
            <person name="Smith M.E."/>
        </authorList>
    </citation>
    <scope>NUCLEOTIDE SEQUENCE</scope>
    <source>
        <strain evidence="9">RSA 1196</strain>
    </source>
</reference>
<evidence type="ECO:0000256" key="2">
    <source>
        <dbReference type="ARBA" id="ARBA00005616"/>
    </source>
</evidence>
<evidence type="ECO:0000256" key="5">
    <source>
        <dbReference type="ARBA" id="ARBA00022737"/>
    </source>
</evidence>
<dbReference type="AlphaFoldDB" id="A0A9W8AP28"/>
<keyword evidence="3" id="KW-0804">Transcription</keyword>
<feature type="repeat" description="WD" evidence="7">
    <location>
        <begin position="48"/>
        <end position="89"/>
    </location>
</feature>
<dbReference type="Gene3D" id="2.130.10.10">
    <property type="entry name" value="YVTN repeat-like/Quinoprotein amine dehydrogenase"/>
    <property type="match status" value="2"/>
</dbReference>
<keyword evidence="3" id="KW-0806">Transcription termination</keyword>
<dbReference type="InterPro" id="IPR020472">
    <property type="entry name" value="WD40_PAC1"/>
</dbReference>
<comment type="caution">
    <text evidence="9">The sequence shown here is derived from an EMBL/GenBank/DDBJ whole genome shotgun (WGS) entry which is preliminary data.</text>
</comment>
<feature type="compositionally biased region" description="Polar residues" evidence="8">
    <location>
        <begin position="1"/>
        <end position="17"/>
    </location>
</feature>
<evidence type="ECO:0000313" key="10">
    <source>
        <dbReference type="Proteomes" id="UP001150925"/>
    </source>
</evidence>
<dbReference type="InterPro" id="IPR036322">
    <property type="entry name" value="WD40_repeat_dom_sf"/>
</dbReference>
<keyword evidence="3" id="KW-0805">Transcription regulation</keyword>
<evidence type="ECO:0000256" key="3">
    <source>
        <dbReference type="ARBA" id="ARBA00022472"/>
    </source>
</evidence>
<accession>A0A9W8AP28</accession>
<dbReference type="InterPro" id="IPR015943">
    <property type="entry name" value="WD40/YVTN_repeat-like_dom_sf"/>
</dbReference>
<dbReference type="PANTHER" id="PTHR19861:SF0">
    <property type="entry name" value="WD REPEAT-CONTAINING PROTEIN 82"/>
    <property type="match status" value="1"/>
</dbReference>
<keyword evidence="10" id="KW-1185">Reference proteome</keyword>
<keyword evidence="6" id="KW-0539">Nucleus</keyword>
<dbReference type="OrthoDB" id="27537at2759"/>
<dbReference type="InterPro" id="IPR037867">
    <property type="entry name" value="Swd2/WDR82"/>
</dbReference>
<protein>
    <submittedName>
        <fullName evidence="9">Uncharacterized protein</fullName>
    </submittedName>
</protein>